<dbReference type="OrthoDB" id="415221at2759"/>
<keyword evidence="2 4" id="KW-0689">Ribosomal protein</keyword>
<dbReference type="STRING" id="88036.D8SCN6"/>
<dbReference type="EMBL" id="GL377619">
    <property type="protein sequence ID" value="EFJ16415.1"/>
    <property type="molecule type" value="Genomic_DNA"/>
</dbReference>
<dbReference type="eggNOG" id="KOG0398">
    <property type="taxonomic scope" value="Eukaryota"/>
</dbReference>
<dbReference type="Proteomes" id="UP000001514">
    <property type="component" value="Unassembled WGS sequence"/>
</dbReference>
<dbReference type="EMBL" id="GL377612">
    <property type="protein sequence ID" value="EFJ17886.1"/>
    <property type="molecule type" value="Genomic_DNA"/>
</dbReference>
<reference evidence="7 8" key="1">
    <citation type="journal article" date="2011" name="Science">
        <title>The Selaginella genome identifies genetic changes associated with the evolution of vascular plants.</title>
        <authorList>
            <person name="Banks J.A."/>
            <person name="Nishiyama T."/>
            <person name="Hasebe M."/>
            <person name="Bowman J.L."/>
            <person name="Gribskov M."/>
            <person name="dePamphilis C."/>
            <person name="Albert V.A."/>
            <person name="Aono N."/>
            <person name="Aoyama T."/>
            <person name="Ambrose B.A."/>
            <person name="Ashton N.W."/>
            <person name="Axtell M.J."/>
            <person name="Barker E."/>
            <person name="Barker M.S."/>
            <person name="Bennetzen J.L."/>
            <person name="Bonawitz N.D."/>
            <person name="Chapple C."/>
            <person name="Cheng C."/>
            <person name="Correa L.G."/>
            <person name="Dacre M."/>
            <person name="DeBarry J."/>
            <person name="Dreyer I."/>
            <person name="Elias M."/>
            <person name="Engstrom E.M."/>
            <person name="Estelle M."/>
            <person name="Feng L."/>
            <person name="Finet C."/>
            <person name="Floyd S.K."/>
            <person name="Frommer W.B."/>
            <person name="Fujita T."/>
            <person name="Gramzow L."/>
            <person name="Gutensohn M."/>
            <person name="Harholt J."/>
            <person name="Hattori M."/>
            <person name="Heyl A."/>
            <person name="Hirai T."/>
            <person name="Hiwatashi Y."/>
            <person name="Ishikawa M."/>
            <person name="Iwata M."/>
            <person name="Karol K.G."/>
            <person name="Koehler B."/>
            <person name="Kolukisaoglu U."/>
            <person name="Kubo M."/>
            <person name="Kurata T."/>
            <person name="Lalonde S."/>
            <person name="Li K."/>
            <person name="Li Y."/>
            <person name="Litt A."/>
            <person name="Lyons E."/>
            <person name="Manning G."/>
            <person name="Maruyama T."/>
            <person name="Michael T.P."/>
            <person name="Mikami K."/>
            <person name="Miyazaki S."/>
            <person name="Morinaga S."/>
            <person name="Murata T."/>
            <person name="Mueller-Roeber B."/>
            <person name="Nelson D.R."/>
            <person name="Obara M."/>
            <person name="Oguri Y."/>
            <person name="Olmstead R.G."/>
            <person name="Onodera N."/>
            <person name="Petersen B.L."/>
            <person name="Pils B."/>
            <person name="Prigge M."/>
            <person name="Rensing S.A."/>
            <person name="Riano-Pachon D.M."/>
            <person name="Roberts A.W."/>
            <person name="Sato Y."/>
            <person name="Scheller H.V."/>
            <person name="Schulz B."/>
            <person name="Schulz C."/>
            <person name="Shakirov E.V."/>
            <person name="Shibagaki N."/>
            <person name="Shinohara N."/>
            <person name="Shippen D.E."/>
            <person name="Soerensen I."/>
            <person name="Sotooka R."/>
            <person name="Sugimoto N."/>
            <person name="Sugita M."/>
            <person name="Sumikawa N."/>
            <person name="Tanurdzic M."/>
            <person name="Theissen G."/>
            <person name="Ulvskov P."/>
            <person name="Wakazuki S."/>
            <person name="Weng J.K."/>
            <person name="Willats W.W."/>
            <person name="Wipf D."/>
            <person name="Wolf P.G."/>
            <person name="Yang L."/>
            <person name="Zimmer A.D."/>
            <person name="Zhu Q."/>
            <person name="Mitros T."/>
            <person name="Hellsten U."/>
            <person name="Loque D."/>
            <person name="Otillar R."/>
            <person name="Salamov A."/>
            <person name="Schmutz J."/>
            <person name="Shapiro H."/>
            <person name="Lindquist E."/>
            <person name="Lucas S."/>
            <person name="Rokhsar D."/>
            <person name="Grigoriev I.V."/>
        </authorList>
    </citation>
    <scope>NUCLEOTIDE SEQUENCE [LARGE SCALE GENOMIC DNA]</scope>
</reference>
<dbReference type="AlphaFoldDB" id="D8SCN6"/>
<evidence type="ECO:0000313" key="6">
    <source>
        <dbReference type="EMBL" id="EFJ16415.1"/>
    </source>
</evidence>
<evidence type="ECO:0000313" key="8">
    <source>
        <dbReference type="Proteomes" id="UP000001514"/>
    </source>
</evidence>
<dbReference type="GO" id="GO:0006412">
    <property type="term" value="P:translation"/>
    <property type="evidence" value="ECO:0000318"/>
    <property type="project" value="GO_Central"/>
</dbReference>
<dbReference type="InterPro" id="IPR031309">
    <property type="entry name" value="Ribosomal_uL5_C"/>
</dbReference>
<feature type="domain" description="Large ribosomal subunit protein uL5 C-terminal" evidence="5">
    <location>
        <begin position="86"/>
        <end position="178"/>
    </location>
</feature>
<name>D8SCN6_SELML</name>
<dbReference type="KEGG" id="smo:SELMODRAFT_16729"/>
<dbReference type="Gramene" id="EFJ16415">
    <property type="protein sequence ID" value="EFJ16415"/>
    <property type="gene ID" value="SELMODRAFT_16729"/>
</dbReference>
<keyword evidence="8" id="KW-1185">Reference proteome</keyword>
<dbReference type="KEGG" id="smo:SELMODRAFT_36036"/>
<evidence type="ECO:0000259" key="5">
    <source>
        <dbReference type="Pfam" id="PF00673"/>
    </source>
</evidence>
<dbReference type="GO" id="GO:0003735">
    <property type="term" value="F:structural constituent of ribosome"/>
    <property type="evidence" value="ECO:0000318"/>
    <property type="project" value="GO_Central"/>
</dbReference>
<dbReference type="PANTHER" id="PTHR11994">
    <property type="entry name" value="60S RIBOSOMAL PROTEIN L11-RELATED"/>
    <property type="match status" value="1"/>
</dbReference>
<dbReference type="InterPro" id="IPR002132">
    <property type="entry name" value="Ribosomal_uL5"/>
</dbReference>
<evidence type="ECO:0000256" key="4">
    <source>
        <dbReference type="RuleBase" id="RU003930"/>
    </source>
</evidence>
<sequence>QRIFKSKQLYRERVVPALVDEFGYSSIGKVPIIEKIVVYCNFRLDRTDAVVLETTVRDMYILTGQRPTITKASKPVSGSAYRVGDPVGCKVTLRGELMYPFMDRLLELVVPKTRGPQKSAFYAFHKDRYDLGTKDFSSLSANRFEHIHQNRGLKIALVTGAESRLEAKRLLMLMGLPY</sequence>
<dbReference type="SUPFAM" id="SSF55282">
    <property type="entry name" value="RL5-like"/>
    <property type="match status" value="1"/>
</dbReference>
<dbReference type="Pfam" id="PF00673">
    <property type="entry name" value="Ribosomal_L5_C"/>
    <property type="match status" value="1"/>
</dbReference>
<dbReference type="Gene3D" id="3.30.1440.10">
    <property type="match status" value="1"/>
</dbReference>
<evidence type="ECO:0000256" key="1">
    <source>
        <dbReference type="ARBA" id="ARBA00008553"/>
    </source>
</evidence>
<protein>
    <recommendedName>
        <fullName evidence="5">Large ribosomal subunit protein uL5 C-terminal domain-containing protein</fullName>
    </recommendedName>
</protein>
<dbReference type="Gramene" id="EFJ17886">
    <property type="protein sequence ID" value="EFJ17886"/>
    <property type="gene ID" value="SELMODRAFT_36036"/>
</dbReference>
<evidence type="ECO:0000256" key="2">
    <source>
        <dbReference type="ARBA" id="ARBA00022980"/>
    </source>
</evidence>
<evidence type="ECO:0000256" key="3">
    <source>
        <dbReference type="ARBA" id="ARBA00023274"/>
    </source>
</evidence>
<dbReference type="GO" id="GO:0005762">
    <property type="term" value="C:mitochondrial large ribosomal subunit"/>
    <property type="evidence" value="ECO:0000318"/>
    <property type="project" value="GO_Central"/>
</dbReference>
<comment type="similarity">
    <text evidence="1 4">Belongs to the universal ribosomal protein uL5 family.</text>
</comment>
<keyword evidence="3 4" id="KW-0687">Ribonucleoprotein</keyword>
<evidence type="ECO:0000313" key="7">
    <source>
        <dbReference type="EMBL" id="EFJ17886.1"/>
    </source>
</evidence>
<gene>
    <name evidence="6" type="ORF">SELMODRAFT_16729</name>
    <name evidence="7" type="ORF">SELMODRAFT_36036</name>
</gene>
<organism evidence="8">
    <name type="scientific">Selaginella moellendorffii</name>
    <name type="common">Spikemoss</name>
    <dbReference type="NCBI Taxonomy" id="88036"/>
    <lineage>
        <taxon>Eukaryota</taxon>
        <taxon>Viridiplantae</taxon>
        <taxon>Streptophyta</taxon>
        <taxon>Embryophyta</taxon>
        <taxon>Tracheophyta</taxon>
        <taxon>Lycopodiopsida</taxon>
        <taxon>Selaginellales</taxon>
        <taxon>Selaginellaceae</taxon>
        <taxon>Selaginella</taxon>
    </lineage>
</organism>
<proteinExistence type="inferred from homology"/>
<dbReference type="HOGENOM" id="CLU_061015_2_1_1"/>
<dbReference type="GO" id="GO:0003723">
    <property type="term" value="F:RNA binding"/>
    <property type="evidence" value="ECO:0000318"/>
    <property type="project" value="GO_Central"/>
</dbReference>
<feature type="non-terminal residue" evidence="7">
    <location>
        <position position="1"/>
    </location>
</feature>
<dbReference type="InterPro" id="IPR022803">
    <property type="entry name" value="Ribosomal_uL5_dom_sf"/>
</dbReference>
<dbReference type="InParanoid" id="D8SCN6"/>
<accession>D8SCN6</accession>
<dbReference type="PIRSF" id="PIRSF002161">
    <property type="entry name" value="Ribosomal_L5"/>
    <property type="match status" value="1"/>
</dbReference>
<feature type="non-terminal residue" evidence="7">
    <location>
        <position position="178"/>
    </location>
</feature>